<dbReference type="SUPFAM" id="SSF52402">
    <property type="entry name" value="Adenine nucleotide alpha hydrolases-like"/>
    <property type="match status" value="2"/>
</dbReference>
<gene>
    <name evidence="3" type="ORF">D3Y59_02470</name>
</gene>
<dbReference type="KEGG" id="hyh:D3Y59_02470"/>
<protein>
    <submittedName>
        <fullName evidence="3">Universal stress protein</fullName>
    </submittedName>
</protein>
<dbReference type="Proteomes" id="UP000262802">
    <property type="component" value="Chromosome"/>
</dbReference>
<feature type="domain" description="UspA" evidence="2">
    <location>
        <begin position="186"/>
        <end position="275"/>
    </location>
</feature>
<evidence type="ECO:0000259" key="2">
    <source>
        <dbReference type="Pfam" id="PF00582"/>
    </source>
</evidence>
<evidence type="ECO:0000256" key="1">
    <source>
        <dbReference type="ARBA" id="ARBA00008791"/>
    </source>
</evidence>
<comment type="similarity">
    <text evidence="1">Belongs to the universal stress protein A family.</text>
</comment>
<proteinExistence type="inferred from homology"/>
<sequence>MSPSLVVLMDFSPGAEVALRYATSLAEQLSAKLVLLHLYHDPLLVSETALVTVPVEAYYQSQQEVTEHLQQLAKALPVPAEVAVAANTIPEVVADAVQRYHPWLLIAGREHANNILDRLVSNLALPSLRAVHFPLLLVPEQLAETQIPVRVLVAADRHAFELNEASANTKALFAALRAEPAVVHVSGGGPLAAAHAQTALAHVRRAGLFEQVSDNRLYEVRDEDPAEGIVQAIADLQADAVVMLARPHSFFGGLFHRSITAQVMRHSPVPVLVLHTR</sequence>
<accession>A0A3B7QSN1</accession>
<dbReference type="InterPro" id="IPR014729">
    <property type="entry name" value="Rossmann-like_a/b/a_fold"/>
</dbReference>
<reference evidence="3 4" key="1">
    <citation type="submission" date="2018-09" db="EMBL/GenBank/DDBJ databases">
        <title>Hymenobacter medium sp. nov., isolated from R2A medium.</title>
        <authorList>
            <person name="Yingchao G."/>
        </authorList>
    </citation>
    <scope>NUCLEOTIDE SEQUENCE [LARGE SCALE GENOMIC DNA]</scope>
    <source>
        <strain evidence="4">sh-6</strain>
    </source>
</reference>
<dbReference type="CDD" id="cd00293">
    <property type="entry name" value="USP-like"/>
    <property type="match status" value="1"/>
</dbReference>
<dbReference type="PANTHER" id="PTHR46268">
    <property type="entry name" value="STRESS RESPONSE PROTEIN NHAX"/>
    <property type="match status" value="1"/>
</dbReference>
<organism evidence="3 4">
    <name type="scientific">Hymenobacter oligotrophus</name>
    <dbReference type="NCBI Taxonomy" id="2319843"/>
    <lineage>
        <taxon>Bacteria</taxon>
        <taxon>Pseudomonadati</taxon>
        <taxon>Bacteroidota</taxon>
        <taxon>Cytophagia</taxon>
        <taxon>Cytophagales</taxon>
        <taxon>Hymenobacteraceae</taxon>
        <taxon>Hymenobacter</taxon>
    </lineage>
</organism>
<keyword evidence="4" id="KW-1185">Reference proteome</keyword>
<feature type="domain" description="UspA" evidence="2">
    <location>
        <begin position="5"/>
        <end position="139"/>
    </location>
</feature>
<evidence type="ECO:0000313" key="4">
    <source>
        <dbReference type="Proteomes" id="UP000262802"/>
    </source>
</evidence>
<name>A0A3B7QSN1_9BACT</name>
<dbReference type="OrthoDB" id="871451at2"/>
<dbReference type="InterPro" id="IPR006016">
    <property type="entry name" value="UspA"/>
</dbReference>
<evidence type="ECO:0000313" key="3">
    <source>
        <dbReference type="EMBL" id="AYA36018.1"/>
    </source>
</evidence>
<dbReference type="AlphaFoldDB" id="A0A3B7QSN1"/>
<dbReference type="EMBL" id="CP032317">
    <property type="protein sequence ID" value="AYA36018.1"/>
    <property type="molecule type" value="Genomic_DNA"/>
</dbReference>
<dbReference type="Pfam" id="PF00582">
    <property type="entry name" value="Usp"/>
    <property type="match status" value="2"/>
</dbReference>
<dbReference type="RefSeq" id="WP_119443605.1">
    <property type="nucleotide sequence ID" value="NZ_CP032317.1"/>
</dbReference>
<dbReference type="PANTHER" id="PTHR46268:SF6">
    <property type="entry name" value="UNIVERSAL STRESS PROTEIN UP12"/>
    <property type="match status" value="1"/>
</dbReference>
<dbReference type="Gene3D" id="3.40.50.620">
    <property type="entry name" value="HUPs"/>
    <property type="match status" value="2"/>
</dbReference>